<sequence length="373" mass="39398">MIHPALQPIRLGSHELTNRLVVAPMTRVSASPDGVPTVDMADYYAEFSEGGFGLVVTEGVYPDTVYSQGYFNQPGLATAEQVEGWRAVTARVHAAGRPVVAQLMHAGALSQGSAYGTARVGPSAVVPLGEMMPEYGGSGPWTAPRELTVAEIDEIVDGFVAAARNAQAAGFDGIEIHAANGYLLDQFVTVYTNRRTDSYGGPVANRIRLTAEVAAAIKTAVPEDFLVGVRLSQTKVNDVEYRWPGGARDGEVIFAALADAGASYLHIASEGRNWLDTARLDGGLTITGLARRIGGLPVIANGGMHNLAQAEQVLADGHADLLSIGHAALANPDLPNRWAKDAEPADFDRAMLQPSVTLANARAWRQAAGHELA</sequence>
<dbReference type="GO" id="GO:0010181">
    <property type="term" value="F:FMN binding"/>
    <property type="evidence" value="ECO:0007669"/>
    <property type="project" value="InterPro"/>
</dbReference>
<comment type="caution">
    <text evidence="2">The sequence shown here is derived from an EMBL/GenBank/DDBJ whole genome shotgun (WGS) entry which is preliminary data.</text>
</comment>
<evidence type="ECO:0000313" key="3">
    <source>
        <dbReference type="Proteomes" id="UP000295172"/>
    </source>
</evidence>
<dbReference type="InterPro" id="IPR001155">
    <property type="entry name" value="OxRdtase_FMN_N"/>
</dbReference>
<dbReference type="PANTHER" id="PTHR22893">
    <property type="entry name" value="NADH OXIDOREDUCTASE-RELATED"/>
    <property type="match status" value="1"/>
</dbReference>
<gene>
    <name evidence="2" type="ORF">E1218_25860</name>
</gene>
<feature type="domain" description="NADH:flavin oxidoreductase/NADH oxidase N-terminal" evidence="1">
    <location>
        <begin position="7"/>
        <end position="341"/>
    </location>
</feature>
<reference evidence="2 3" key="1">
    <citation type="submission" date="2019-02" db="EMBL/GenBank/DDBJ databases">
        <title>Draft genome sequences of novel Actinobacteria.</title>
        <authorList>
            <person name="Sahin N."/>
            <person name="Ay H."/>
            <person name="Saygin H."/>
        </authorList>
    </citation>
    <scope>NUCLEOTIDE SEQUENCE [LARGE SCALE GENOMIC DNA]</scope>
    <source>
        <strain evidence="2 3">16K104</strain>
    </source>
</reference>
<dbReference type="InterPro" id="IPR045247">
    <property type="entry name" value="Oye-like"/>
</dbReference>
<dbReference type="Gene3D" id="3.20.20.70">
    <property type="entry name" value="Aldolase class I"/>
    <property type="match status" value="1"/>
</dbReference>
<evidence type="ECO:0000313" key="2">
    <source>
        <dbReference type="EMBL" id="TDD18531.1"/>
    </source>
</evidence>
<dbReference type="Proteomes" id="UP000295172">
    <property type="component" value="Unassembled WGS sequence"/>
</dbReference>
<dbReference type="Pfam" id="PF00724">
    <property type="entry name" value="Oxidored_FMN"/>
    <property type="match status" value="1"/>
</dbReference>
<organism evidence="2 3">
    <name type="scientific">Kribbella turkmenica</name>
    <dbReference type="NCBI Taxonomy" id="2530375"/>
    <lineage>
        <taxon>Bacteria</taxon>
        <taxon>Bacillati</taxon>
        <taxon>Actinomycetota</taxon>
        <taxon>Actinomycetes</taxon>
        <taxon>Propionibacteriales</taxon>
        <taxon>Kribbellaceae</taxon>
        <taxon>Kribbella</taxon>
    </lineage>
</organism>
<dbReference type="OrthoDB" id="3169239at2"/>
<dbReference type="InterPro" id="IPR013785">
    <property type="entry name" value="Aldolase_TIM"/>
</dbReference>
<proteinExistence type="predicted"/>
<keyword evidence="3" id="KW-1185">Reference proteome</keyword>
<accession>A0A4R4WJE2</accession>
<dbReference type="PANTHER" id="PTHR22893:SF91">
    <property type="entry name" value="NADPH DEHYDROGENASE 2-RELATED"/>
    <property type="match status" value="1"/>
</dbReference>
<dbReference type="AlphaFoldDB" id="A0A4R4WJE2"/>
<dbReference type="GO" id="GO:0016491">
    <property type="term" value="F:oxidoreductase activity"/>
    <property type="evidence" value="ECO:0007669"/>
    <property type="project" value="InterPro"/>
</dbReference>
<dbReference type="EMBL" id="SMKR01000131">
    <property type="protein sequence ID" value="TDD18531.1"/>
    <property type="molecule type" value="Genomic_DNA"/>
</dbReference>
<dbReference type="RefSeq" id="WP_132324558.1">
    <property type="nucleotide sequence ID" value="NZ_SMKR01000131.1"/>
</dbReference>
<name>A0A4R4WJE2_9ACTN</name>
<protein>
    <submittedName>
        <fullName evidence="2">NADH:flavin oxidoreductase</fullName>
    </submittedName>
</protein>
<evidence type="ECO:0000259" key="1">
    <source>
        <dbReference type="Pfam" id="PF00724"/>
    </source>
</evidence>
<dbReference type="CDD" id="cd02803">
    <property type="entry name" value="OYE_like_FMN_family"/>
    <property type="match status" value="1"/>
</dbReference>
<dbReference type="SUPFAM" id="SSF51395">
    <property type="entry name" value="FMN-linked oxidoreductases"/>
    <property type="match status" value="1"/>
</dbReference>